<evidence type="ECO:0000256" key="2">
    <source>
        <dbReference type="SAM" id="Phobius"/>
    </source>
</evidence>
<dbReference type="Pfam" id="PF26007">
    <property type="entry name" value="DUF8000"/>
    <property type="match status" value="1"/>
</dbReference>
<dbReference type="AlphaFoldDB" id="A0A419WES9"/>
<keyword evidence="4" id="KW-1185">Reference proteome</keyword>
<feature type="transmembrane region" description="Helical" evidence="2">
    <location>
        <begin position="12"/>
        <end position="32"/>
    </location>
</feature>
<feature type="transmembrane region" description="Helical" evidence="2">
    <location>
        <begin position="38"/>
        <end position="58"/>
    </location>
</feature>
<dbReference type="EMBL" id="RAPO01000003">
    <property type="protein sequence ID" value="RKD93882.1"/>
    <property type="molecule type" value="Genomic_DNA"/>
</dbReference>
<protein>
    <submittedName>
        <fullName evidence="3">Uncharacterized protein</fullName>
    </submittedName>
</protein>
<dbReference type="Proteomes" id="UP000283805">
    <property type="component" value="Unassembled WGS sequence"/>
</dbReference>
<dbReference type="InterPro" id="IPR058313">
    <property type="entry name" value="DUF8000"/>
</dbReference>
<comment type="caution">
    <text evidence="3">The sequence shown here is derived from an EMBL/GenBank/DDBJ whole genome shotgun (WGS) entry which is preliminary data.</text>
</comment>
<evidence type="ECO:0000313" key="3">
    <source>
        <dbReference type="EMBL" id="RKD93882.1"/>
    </source>
</evidence>
<keyword evidence="2" id="KW-0812">Transmembrane</keyword>
<name>A0A419WES9_9EURY</name>
<feature type="region of interest" description="Disordered" evidence="1">
    <location>
        <begin position="96"/>
        <end position="117"/>
    </location>
</feature>
<accession>A0A419WES9</accession>
<evidence type="ECO:0000256" key="1">
    <source>
        <dbReference type="SAM" id="MobiDB-lite"/>
    </source>
</evidence>
<dbReference type="OrthoDB" id="204779at2157"/>
<sequence>MEKTIEISGKSIAYLLYAVTLGMFVLFLFTMVGTDRPSAVPLGVFFASVLLAMVVGLWRWKTGREGDHLGTAGDLVYDPLAPGQMAKERWLQSIRRLPGADLDGDEEDENDGEDESE</sequence>
<keyword evidence="2" id="KW-1133">Transmembrane helix</keyword>
<evidence type="ECO:0000313" key="4">
    <source>
        <dbReference type="Proteomes" id="UP000283805"/>
    </source>
</evidence>
<keyword evidence="2" id="KW-0472">Membrane</keyword>
<organism evidence="3 4">
    <name type="scientific">Halopiger aswanensis</name>
    <dbReference type="NCBI Taxonomy" id="148449"/>
    <lineage>
        <taxon>Archaea</taxon>
        <taxon>Methanobacteriati</taxon>
        <taxon>Methanobacteriota</taxon>
        <taxon>Stenosarchaea group</taxon>
        <taxon>Halobacteria</taxon>
        <taxon>Halobacteriales</taxon>
        <taxon>Natrialbaceae</taxon>
        <taxon>Halopiger</taxon>
    </lineage>
</organism>
<proteinExistence type="predicted"/>
<dbReference type="RefSeq" id="WP_120245867.1">
    <property type="nucleotide sequence ID" value="NZ_RAPO01000003.1"/>
</dbReference>
<feature type="compositionally biased region" description="Acidic residues" evidence="1">
    <location>
        <begin position="102"/>
        <end position="117"/>
    </location>
</feature>
<reference evidence="3 4" key="1">
    <citation type="submission" date="2018-09" db="EMBL/GenBank/DDBJ databases">
        <title>Genomic Encyclopedia of Archaeal and Bacterial Type Strains, Phase II (KMG-II): from individual species to whole genera.</title>
        <authorList>
            <person name="Goeker M."/>
        </authorList>
    </citation>
    <scope>NUCLEOTIDE SEQUENCE [LARGE SCALE GENOMIC DNA]</scope>
    <source>
        <strain evidence="3 4">DSM 13151</strain>
    </source>
</reference>
<gene>
    <name evidence="3" type="ORF">ATJ93_3517</name>
</gene>